<organism evidence="1 2">
    <name type="scientific">Sessilibacter corallicola</name>
    <dbReference type="NCBI Taxonomy" id="2904075"/>
    <lineage>
        <taxon>Bacteria</taxon>
        <taxon>Pseudomonadati</taxon>
        <taxon>Pseudomonadota</taxon>
        <taxon>Gammaproteobacteria</taxon>
        <taxon>Cellvibrionales</taxon>
        <taxon>Cellvibrionaceae</taxon>
        <taxon>Sessilibacter</taxon>
    </lineage>
</organism>
<sequence>MSKLFVRLITVKSLLKISLATVMLVIAQFSMAAKPWGPTLTHLAKAVNTTAVVEIEESAGIDDGWVKIKVIETVLGQTAPAEIINLRIKNDSFKGFTKGERKLVTFSYLRKHPTLRDEYIDDPKGPRILDIRGVTTLAAFDYSDDLKTLFELQKKVHELDSDFKKEAFLVKNSNLLVSQVAKAGDARTQRLLIPEILLREDLYSVFSKKQSAQLLKALAQSERGNEIDSLFFDAMLKIESTNDKKLSKLALKKLNQSNPHVNLASFEATIVVTALKASTQSSGKKSIKTIAKFVDSNSPAIVKQAIRSMDAINPNKAREILENMELSDEAHRDSKQAIAAYLKQ</sequence>
<comment type="caution">
    <text evidence="1">The sequence shown here is derived from an EMBL/GenBank/DDBJ whole genome shotgun (WGS) entry which is preliminary data.</text>
</comment>
<dbReference type="Proteomes" id="UP001465153">
    <property type="component" value="Unassembled WGS sequence"/>
</dbReference>
<dbReference type="RefSeq" id="WP_353302500.1">
    <property type="nucleotide sequence ID" value="NZ_BAABWN010000005.1"/>
</dbReference>
<reference evidence="1 2" key="1">
    <citation type="submission" date="2024-04" db="EMBL/GenBank/DDBJ databases">
        <title>Draft genome sequence of Sessilibacter corallicola NBRC 116591.</title>
        <authorList>
            <person name="Miyakawa T."/>
            <person name="Kusuya Y."/>
            <person name="Miura T."/>
        </authorList>
    </citation>
    <scope>NUCLEOTIDE SEQUENCE [LARGE SCALE GENOMIC DNA]</scope>
    <source>
        <strain evidence="1 2">KU-00831-HH</strain>
    </source>
</reference>
<gene>
    <name evidence="1" type="ORF">NBRC116591_16560</name>
</gene>
<proteinExistence type="predicted"/>
<evidence type="ECO:0000313" key="1">
    <source>
        <dbReference type="EMBL" id="GAA6167845.1"/>
    </source>
</evidence>
<dbReference type="EMBL" id="BAABWN010000005">
    <property type="protein sequence ID" value="GAA6167845.1"/>
    <property type="molecule type" value="Genomic_DNA"/>
</dbReference>
<keyword evidence="2" id="KW-1185">Reference proteome</keyword>
<accession>A0ABQ0A874</accession>
<protein>
    <recommendedName>
        <fullName evidence="3">HEAT repeat domain-containing protein</fullName>
    </recommendedName>
</protein>
<evidence type="ECO:0008006" key="3">
    <source>
        <dbReference type="Google" id="ProtNLM"/>
    </source>
</evidence>
<evidence type="ECO:0000313" key="2">
    <source>
        <dbReference type="Proteomes" id="UP001465153"/>
    </source>
</evidence>
<name>A0ABQ0A874_9GAMM</name>